<proteinExistence type="predicted"/>
<evidence type="ECO:0000313" key="2">
    <source>
        <dbReference type="Proteomes" id="UP001177003"/>
    </source>
</evidence>
<dbReference type="AlphaFoldDB" id="A0AA36E464"/>
<name>A0AA36E464_LACSI</name>
<reference evidence="1" key="1">
    <citation type="submission" date="2023-04" db="EMBL/GenBank/DDBJ databases">
        <authorList>
            <person name="Vijverberg K."/>
            <person name="Xiong W."/>
            <person name="Schranz E."/>
        </authorList>
    </citation>
    <scope>NUCLEOTIDE SEQUENCE</scope>
</reference>
<protein>
    <submittedName>
        <fullName evidence="1">Uncharacterized protein</fullName>
    </submittedName>
</protein>
<accession>A0AA36E464</accession>
<keyword evidence="2" id="KW-1185">Reference proteome</keyword>
<dbReference type="EMBL" id="OX465080">
    <property type="protein sequence ID" value="CAI9281095.1"/>
    <property type="molecule type" value="Genomic_DNA"/>
</dbReference>
<dbReference type="Proteomes" id="UP001177003">
    <property type="component" value="Chromosome 4"/>
</dbReference>
<sequence length="132" mass="15144">MDMNKKVFTTQILILIPSKHVQTTTITPNVKVDILKLQSKKGFNVNEIGSRSSIVKFVATLETNVKGKSFHVEPSGEEKKRLQELELENMKQLNNIMRQREKDPPALDKEDLNKLWCYETIETIVIADVDAF</sequence>
<evidence type="ECO:0000313" key="1">
    <source>
        <dbReference type="EMBL" id="CAI9281095.1"/>
    </source>
</evidence>
<gene>
    <name evidence="1" type="ORF">LSALG_LOCUS20811</name>
</gene>
<organism evidence="1 2">
    <name type="scientific">Lactuca saligna</name>
    <name type="common">Willowleaf lettuce</name>
    <dbReference type="NCBI Taxonomy" id="75948"/>
    <lineage>
        <taxon>Eukaryota</taxon>
        <taxon>Viridiplantae</taxon>
        <taxon>Streptophyta</taxon>
        <taxon>Embryophyta</taxon>
        <taxon>Tracheophyta</taxon>
        <taxon>Spermatophyta</taxon>
        <taxon>Magnoliopsida</taxon>
        <taxon>eudicotyledons</taxon>
        <taxon>Gunneridae</taxon>
        <taxon>Pentapetalae</taxon>
        <taxon>asterids</taxon>
        <taxon>campanulids</taxon>
        <taxon>Asterales</taxon>
        <taxon>Asteraceae</taxon>
        <taxon>Cichorioideae</taxon>
        <taxon>Cichorieae</taxon>
        <taxon>Lactucinae</taxon>
        <taxon>Lactuca</taxon>
    </lineage>
</organism>